<proteinExistence type="predicted"/>
<dbReference type="RefSeq" id="WP_078744066.1">
    <property type="nucleotide sequence ID" value="NZ_FUXG01000002.1"/>
</dbReference>
<feature type="transmembrane region" description="Helical" evidence="1">
    <location>
        <begin position="120"/>
        <end position="140"/>
    </location>
</feature>
<protein>
    <submittedName>
        <fullName evidence="2">Uncharacterized protein</fullName>
    </submittedName>
</protein>
<keyword evidence="1" id="KW-0472">Membrane</keyword>
<dbReference type="Proteomes" id="UP000191418">
    <property type="component" value="Unassembled WGS sequence"/>
</dbReference>
<evidence type="ECO:0000313" key="2">
    <source>
        <dbReference type="EMBL" id="OPX56674.1"/>
    </source>
</evidence>
<gene>
    <name evidence="2" type="ORF">BTE48_01895</name>
</gene>
<dbReference type="STRING" id="64969.SAMN02745127_00457"/>
<feature type="transmembrane region" description="Helical" evidence="1">
    <location>
        <begin position="43"/>
        <end position="61"/>
    </location>
</feature>
<dbReference type="EMBL" id="MTSM01000002">
    <property type="protein sequence ID" value="OPX56674.1"/>
    <property type="molecule type" value="Genomic_DNA"/>
</dbReference>
<comment type="caution">
    <text evidence="2">The sequence shown here is derived from an EMBL/GenBank/DDBJ whole genome shotgun (WGS) entry which is preliminary data.</text>
</comment>
<accession>A0A1T4LG70</accession>
<sequence>MYGEETSPLAMLLPVAVYPLLAAIVLGLVIYKLDGAGYKKAVFWAAPVLIWLAWLTAAQGIHTRWQFPPRQALDWFLLMTLVPVLATRLPKNIRMSGFGISSMLAFALVAQPLVGRMSTIDLFTHLVGWLLLLGVAILASDQQKNSFRFPASLLTMIILSAIVIGISSSLALAQMTGAVAAVLGGLWLLARVIRLPDDLMLACTQGAMALWILVLAYAHYYADVNIYALVILALPLLKAWPELTSTDGKVEWKALIPTVLISASTGLMALWMVWPAQSLF</sequence>
<feature type="transmembrane region" description="Helical" evidence="1">
    <location>
        <begin position="147"/>
        <end position="166"/>
    </location>
</feature>
<dbReference type="AlphaFoldDB" id="A0A1T4LG70"/>
<keyword evidence="3" id="KW-1185">Reference proteome</keyword>
<organism evidence="2 3">
    <name type="scientific">Oceanospirillum multiglobuliferum</name>
    <dbReference type="NCBI Taxonomy" id="64969"/>
    <lineage>
        <taxon>Bacteria</taxon>
        <taxon>Pseudomonadati</taxon>
        <taxon>Pseudomonadota</taxon>
        <taxon>Gammaproteobacteria</taxon>
        <taxon>Oceanospirillales</taxon>
        <taxon>Oceanospirillaceae</taxon>
        <taxon>Oceanospirillum</taxon>
    </lineage>
</organism>
<keyword evidence="1" id="KW-1133">Transmembrane helix</keyword>
<evidence type="ECO:0000313" key="3">
    <source>
        <dbReference type="Proteomes" id="UP000191418"/>
    </source>
</evidence>
<feature type="transmembrane region" description="Helical" evidence="1">
    <location>
        <begin position="252"/>
        <end position="274"/>
    </location>
</feature>
<evidence type="ECO:0000256" key="1">
    <source>
        <dbReference type="SAM" id="Phobius"/>
    </source>
</evidence>
<reference evidence="2 3" key="1">
    <citation type="submission" date="2017-01" db="EMBL/GenBank/DDBJ databases">
        <title>Genome Sequencing of a Marine Spirillum, Oceanospirillum multiglobuliferum ATCC 33336, from Japan.</title>
        <authorList>
            <person name="Carney J.G."/>
            <person name="Trachtenberg A.M."/>
            <person name="Rheaume B.A."/>
            <person name="Linnane J.D."/>
            <person name="Pitts N.L."/>
            <person name="Mykles D.L."/>
            <person name="Maclea K.S."/>
        </authorList>
    </citation>
    <scope>NUCLEOTIDE SEQUENCE [LARGE SCALE GENOMIC DNA]</scope>
    <source>
        <strain evidence="2 3">ATCC 33336</strain>
    </source>
</reference>
<feature type="transmembrane region" description="Helical" evidence="1">
    <location>
        <begin position="172"/>
        <end position="190"/>
    </location>
</feature>
<name>A0A1T4LG70_9GAMM</name>
<feature type="transmembrane region" description="Helical" evidence="1">
    <location>
        <begin position="12"/>
        <end position="31"/>
    </location>
</feature>
<keyword evidence="1" id="KW-0812">Transmembrane</keyword>
<feature type="transmembrane region" description="Helical" evidence="1">
    <location>
        <begin position="97"/>
        <end position="114"/>
    </location>
</feature>
<dbReference type="OrthoDB" id="6117258at2"/>